<proteinExistence type="predicted"/>
<evidence type="ECO:0000313" key="3">
    <source>
        <dbReference type="Proteomes" id="UP000282106"/>
    </source>
</evidence>
<name>A0A3N0V9L4_9GAMM</name>
<evidence type="ECO:0000313" key="2">
    <source>
        <dbReference type="EMBL" id="ROH89473.1"/>
    </source>
</evidence>
<protein>
    <submittedName>
        <fullName evidence="2">Uncharacterized protein</fullName>
    </submittedName>
</protein>
<dbReference type="RefSeq" id="WP_123211770.1">
    <property type="nucleotide sequence ID" value="NZ_RJVO01000004.1"/>
</dbReference>
<dbReference type="InParanoid" id="A0A3N0V9L4"/>
<feature type="transmembrane region" description="Helical" evidence="1">
    <location>
        <begin position="80"/>
        <end position="99"/>
    </location>
</feature>
<keyword evidence="1" id="KW-1133">Transmembrane helix</keyword>
<keyword evidence="1" id="KW-0472">Membrane</keyword>
<dbReference type="AlphaFoldDB" id="A0A3N0V9L4"/>
<reference evidence="2 3" key="1">
    <citation type="submission" date="2018-10" db="EMBL/GenBank/DDBJ databases">
        <authorList>
            <person name="Chen W.-M."/>
        </authorList>
    </citation>
    <scope>NUCLEOTIDE SEQUENCE [LARGE SCALE GENOMIC DNA]</scope>
    <source>
        <strain evidence="2 3">THS-13</strain>
    </source>
</reference>
<feature type="transmembrane region" description="Helical" evidence="1">
    <location>
        <begin position="7"/>
        <end position="32"/>
    </location>
</feature>
<comment type="caution">
    <text evidence="2">The sequence shown here is derived from an EMBL/GenBank/DDBJ whole genome shotgun (WGS) entry which is preliminary data.</text>
</comment>
<gene>
    <name evidence="2" type="ORF">ED208_10050</name>
</gene>
<sequence>MLRYLFILDVAIAVLGASMVIGVGVSALLLGWYLDTAPEYRDQVFTLVELTLVYLSATVAAGLAAWGLRRQRSWHWLAQAALLLAGFGSYLVSITSLSAQ</sequence>
<feature type="transmembrane region" description="Helical" evidence="1">
    <location>
        <begin position="44"/>
        <end position="68"/>
    </location>
</feature>
<dbReference type="EMBL" id="RJVO01000004">
    <property type="protein sequence ID" value="ROH89473.1"/>
    <property type="molecule type" value="Genomic_DNA"/>
</dbReference>
<accession>A0A3N0V9L4</accession>
<organism evidence="2 3">
    <name type="scientific">Stagnimonas aquatica</name>
    <dbReference type="NCBI Taxonomy" id="2689987"/>
    <lineage>
        <taxon>Bacteria</taxon>
        <taxon>Pseudomonadati</taxon>
        <taxon>Pseudomonadota</taxon>
        <taxon>Gammaproteobacteria</taxon>
        <taxon>Nevskiales</taxon>
        <taxon>Nevskiaceae</taxon>
        <taxon>Stagnimonas</taxon>
    </lineage>
</organism>
<dbReference type="Proteomes" id="UP000282106">
    <property type="component" value="Unassembled WGS sequence"/>
</dbReference>
<evidence type="ECO:0000256" key="1">
    <source>
        <dbReference type="SAM" id="Phobius"/>
    </source>
</evidence>
<keyword evidence="3" id="KW-1185">Reference proteome</keyword>
<keyword evidence="1" id="KW-0812">Transmembrane</keyword>